<protein>
    <submittedName>
        <fullName evidence="1">Uncharacterized protein</fullName>
    </submittedName>
</protein>
<organism evidence="1 2">
    <name type="scientific">Natronorubrum texcoconense</name>
    <dbReference type="NCBI Taxonomy" id="1095776"/>
    <lineage>
        <taxon>Archaea</taxon>
        <taxon>Methanobacteriati</taxon>
        <taxon>Methanobacteriota</taxon>
        <taxon>Stenosarchaea group</taxon>
        <taxon>Halobacteria</taxon>
        <taxon>Halobacteriales</taxon>
        <taxon>Natrialbaceae</taxon>
        <taxon>Natronorubrum</taxon>
    </lineage>
</organism>
<dbReference type="STRING" id="1095776.SAMN04515672_3213"/>
<reference evidence="2" key="1">
    <citation type="submission" date="2016-10" db="EMBL/GenBank/DDBJ databases">
        <authorList>
            <person name="Varghese N."/>
            <person name="Submissions S."/>
        </authorList>
    </citation>
    <scope>NUCLEOTIDE SEQUENCE [LARGE SCALE GENOMIC DNA]</scope>
    <source>
        <strain evidence="2">B4,CECT 8067,JCM 17497</strain>
    </source>
</reference>
<accession>A0A1G9C4N0</accession>
<dbReference type="AlphaFoldDB" id="A0A1G9C4N0"/>
<evidence type="ECO:0000313" key="2">
    <source>
        <dbReference type="Proteomes" id="UP000198882"/>
    </source>
</evidence>
<evidence type="ECO:0000313" key="1">
    <source>
        <dbReference type="EMBL" id="SDK46647.1"/>
    </source>
</evidence>
<dbReference type="EMBL" id="FNFE01000004">
    <property type="protein sequence ID" value="SDK46647.1"/>
    <property type="molecule type" value="Genomic_DNA"/>
</dbReference>
<name>A0A1G9C4N0_9EURY</name>
<sequence>MVARNALARDHDTSVAGTERADSLVCTGVLLYGTYLPQSLLSFSRSL</sequence>
<gene>
    <name evidence="1" type="ORF">SAMN04515672_3213</name>
</gene>
<proteinExistence type="predicted"/>
<dbReference type="Proteomes" id="UP000198882">
    <property type="component" value="Unassembled WGS sequence"/>
</dbReference>
<keyword evidence="2" id="KW-1185">Reference proteome</keyword>